<dbReference type="OrthoDB" id="9808317at2"/>
<dbReference type="EMBL" id="LDOT01000009">
    <property type="protein sequence ID" value="KLV06670.1"/>
    <property type="molecule type" value="Genomic_DNA"/>
</dbReference>
<dbReference type="PANTHER" id="PTHR42759:SF1">
    <property type="entry name" value="MAGNESIUM-CHELATASE SUBUNIT CHLD"/>
    <property type="match status" value="1"/>
</dbReference>
<accession>A0A0J1H4H9</accession>
<dbReference type="Pfam" id="PF07728">
    <property type="entry name" value="AAA_5"/>
    <property type="match status" value="1"/>
</dbReference>
<gene>
    <name evidence="2" type="ORF">ABT56_08435</name>
</gene>
<evidence type="ECO:0000313" key="2">
    <source>
        <dbReference type="EMBL" id="KLV06670.1"/>
    </source>
</evidence>
<dbReference type="AlphaFoldDB" id="A0A0J1H4H9"/>
<evidence type="ECO:0000259" key="1">
    <source>
        <dbReference type="Pfam" id="PF07728"/>
    </source>
</evidence>
<dbReference type="PANTHER" id="PTHR42759">
    <property type="entry name" value="MOXR FAMILY PROTEIN"/>
    <property type="match status" value="1"/>
</dbReference>
<dbReference type="InterPro" id="IPR011704">
    <property type="entry name" value="ATPase_dyneun-rel_AAA"/>
</dbReference>
<dbReference type="STRING" id="1195763.ABT56_08435"/>
<proteinExistence type="predicted"/>
<keyword evidence="3" id="KW-1185">Reference proteome</keyword>
<dbReference type="PATRIC" id="fig|1195763.3.peg.1796"/>
<dbReference type="InterPro" id="IPR027417">
    <property type="entry name" value="P-loop_NTPase"/>
</dbReference>
<reference evidence="2 3" key="1">
    <citation type="submission" date="2015-05" db="EMBL/GenBank/DDBJ databases">
        <title>Photobacterium galathea sp. nov.</title>
        <authorList>
            <person name="Machado H."/>
            <person name="Gram L."/>
        </authorList>
    </citation>
    <scope>NUCLEOTIDE SEQUENCE [LARGE SCALE GENOMIC DNA]</scope>
    <source>
        <strain evidence="2 3">CGMCC 1.12159</strain>
    </source>
</reference>
<dbReference type="RefSeq" id="WP_047878463.1">
    <property type="nucleotide sequence ID" value="NZ_LDOT01000009.1"/>
</dbReference>
<evidence type="ECO:0000313" key="3">
    <source>
        <dbReference type="Proteomes" id="UP000036097"/>
    </source>
</evidence>
<sequence length="368" mass="40797">MSKTALHYQFYGQRCDAPSVQNFLDHLLGSQLRTPVCIWGRHGIGKTELVAQIAKAKGMAFRDIAPAQFEEMGDLLGLPQLKEVDGKSITQFAPPEWVPREDVPGILLIDDVNRADDRILRGIMQLLQNHALVSWALPPQWRIVLTANPDGGDYSVTPMDDAMLTRMMHITLEFDPKAWAWWAQQAGIDSRGIDFVLIYPELVSGARTTPRSLVQFFKSIEGIADLKAELSLVHQLAQSCLDEATSAAFVTFVRQNLSALVSAETIVSAKDFDKQVLPAITRSVGKDTPRIDVLATLCTRLCHYLKQNPKSLKGTGLTNVQRFLKMELLPHDLRLGLMQDLMQSGDPALKAVLADVELAQQFLSVSIA</sequence>
<protein>
    <submittedName>
        <fullName evidence="2">ATPase</fullName>
    </submittedName>
</protein>
<dbReference type="InterPro" id="IPR050764">
    <property type="entry name" value="CbbQ/NirQ/NorQ/GpvN"/>
</dbReference>
<comment type="caution">
    <text evidence="2">The sequence shown here is derived from an EMBL/GenBank/DDBJ whole genome shotgun (WGS) entry which is preliminary data.</text>
</comment>
<dbReference type="Gene3D" id="3.40.50.300">
    <property type="entry name" value="P-loop containing nucleotide triphosphate hydrolases"/>
    <property type="match status" value="1"/>
</dbReference>
<dbReference type="GO" id="GO:0005524">
    <property type="term" value="F:ATP binding"/>
    <property type="evidence" value="ECO:0007669"/>
    <property type="project" value="InterPro"/>
</dbReference>
<dbReference type="GO" id="GO:0016887">
    <property type="term" value="F:ATP hydrolysis activity"/>
    <property type="evidence" value="ECO:0007669"/>
    <property type="project" value="InterPro"/>
</dbReference>
<feature type="domain" description="ATPase dynein-related AAA" evidence="1">
    <location>
        <begin position="35"/>
        <end position="167"/>
    </location>
</feature>
<dbReference type="Proteomes" id="UP000036097">
    <property type="component" value="Unassembled WGS sequence"/>
</dbReference>
<name>A0A0J1H4H9_9GAMM</name>
<organism evidence="2 3">
    <name type="scientific">Photobacterium aquae</name>
    <dbReference type="NCBI Taxonomy" id="1195763"/>
    <lineage>
        <taxon>Bacteria</taxon>
        <taxon>Pseudomonadati</taxon>
        <taxon>Pseudomonadota</taxon>
        <taxon>Gammaproteobacteria</taxon>
        <taxon>Vibrionales</taxon>
        <taxon>Vibrionaceae</taxon>
        <taxon>Photobacterium</taxon>
    </lineage>
</organism>
<dbReference type="SUPFAM" id="SSF52540">
    <property type="entry name" value="P-loop containing nucleoside triphosphate hydrolases"/>
    <property type="match status" value="1"/>
</dbReference>